<dbReference type="STRING" id="1421.A2J09_06550"/>
<dbReference type="PANTHER" id="PTHR33643">
    <property type="entry name" value="UREASE ACCESSORY PROTEIN D"/>
    <property type="match status" value="1"/>
</dbReference>
<proteinExistence type="inferred from homology"/>
<organism evidence="4 5">
    <name type="scientific">Lysinibacillus capsici</name>
    <dbReference type="NCBI Taxonomy" id="2115968"/>
    <lineage>
        <taxon>Bacteria</taxon>
        <taxon>Bacillati</taxon>
        <taxon>Bacillota</taxon>
        <taxon>Bacilli</taxon>
        <taxon>Bacillales</taxon>
        <taxon>Bacillaceae</taxon>
        <taxon>Lysinibacillus</taxon>
    </lineage>
</organism>
<dbReference type="InterPro" id="IPR002669">
    <property type="entry name" value="UreD"/>
</dbReference>
<keyword evidence="3" id="KW-0996">Nickel insertion</keyword>
<dbReference type="PANTHER" id="PTHR33643:SF1">
    <property type="entry name" value="UREASE ACCESSORY PROTEIN D"/>
    <property type="match status" value="1"/>
</dbReference>
<accession>A0A2X1AEB5</accession>
<dbReference type="HAMAP" id="MF_01384">
    <property type="entry name" value="UreD"/>
    <property type="match status" value="1"/>
</dbReference>
<sequence length="268" mass="30902">MFNSSKVNHFGKLEMAFEPRRGYTRLVHVYQQPPLKASRELYEGNHPAATVFIMESSGGMVAGDRNEITVTLAPDSQVKLKQQSALKIYPSHNGEFCTQAITVELAEQARLEWLPEVTIPFERAKFQVHTTIRMKESSTLIWGEIVAPGREMRGEIFDYQTFQSKYKIYVEDTLIAYDSLQFKPQEMNFAKIGLLEKARYIGSLWIVSPSVNNLQIRDLQDQIQQEKSLQASVTKLTDQAIHCRWLAKEQRTLHKEINRMFEYIAALL</sequence>
<protein>
    <recommendedName>
        <fullName evidence="3">Urease accessory protein UreD</fullName>
    </recommendedName>
</protein>
<keyword evidence="2 3" id="KW-0143">Chaperone</keyword>
<name>A0A2X1AEB5_9BACI</name>
<comment type="similarity">
    <text evidence="1 3">Belongs to the UreD family.</text>
</comment>
<dbReference type="AlphaFoldDB" id="A0A2X1AEB5"/>
<gene>
    <name evidence="3 4" type="primary">ureD</name>
    <name evidence="4" type="ORF">NCTC7582_04998</name>
</gene>
<comment type="subcellular location">
    <subcellularLocation>
        <location evidence="3">Cytoplasm</location>
    </subcellularLocation>
</comment>
<dbReference type="EMBL" id="UAQE01000004">
    <property type="protein sequence ID" value="SPU39022.1"/>
    <property type="molecule type" value="Genomic_DNA"/>
</dbReference>
<evidence type="ECO:0000313" key="4">
    <source>
        <dbReference type="EMBL" id="SPU39022.1"/>
    </source>
</evidence>
<evidence type="ECO:0000256" key="1">
    <source>
        <dbReference type="ARBA" id="ARBA00007177"/>
    </source>
</evidence>
<dbReference type="GO" id="GO:0016151">
    <property type="term" value="F:nickel cation binding"/>
    <property type="evidence" value="ECO:0007669"/>
    <property type="project" value="UniProtKB-UniRule"/>
</dbReference>
<keyword evidence="3" id="KW-0963">Cytoplasm</keyword>
<comment type="subunit">
    <text evidence="3">UreD, UreF and UreG form a complex that acts as a GTP-hydrolysis-dependent molecular chaperone, activating the urease apoprotein by helping to assemble the nickel containing metallocenter of UreC. The UreE protein probably delivers the nickel.</text>
</comment>
<dbReference type="RefSeq" id="WP_112118741.1">
    <property type="nucleotide sequence ID" value="NZ_DAMBGE010000005.1"/>
</dbReference>
<dbReference type="Pfam" id="PF01774">
    <property type="entry name" value="UreD"/>
    <property type="match status" value="1"/>
</dbReference>
<evidence type="ECO:0000313" key="5">
    <source>
        <dbReference type="Proteomes" id="UP000251431"/>
    </source>
</evidence>
<evidence type="ECO:0000256" key="2">
    <source>
        <dbReference type="ARBA" id="ARBA00023186"/>
    </source>
</evidence>
<dbReference type="Proteomes" id="UP000251431">
    <property type="component" value="Unassembled WGS sequence"/>
</dbReference>
<evidence type="ECO:0000256" key="3">
    <source>
        <dbReference type="HAMAP-Rule" id="MF_01384"/>
    </source>
</evidence>
<reference evidence="4 5" key="1">
    <citation type="submission" date="2018-06" db="EMBL/GenBank/DDBJ databases">
        <authorList>
            <consortium name="Pathogen Informatics"/>
            <person name="Doyle S."/>
        </authorList>
    </citation>
    <scope>NUCLEOTIDE SEQUENCE [LARGE SCALE GENOMIC DNA]</scope>
    <source>
        <strain evidence="4 5">NCTC7582</strain>
    </source>
</reference>
<comment type="function">
    <text evidence="3">Required for maturation of urease via the functional incorporation of the urease nickel metallocenter.</text>
</comment>
<dbReference type="GO" id="GO:0005737">
    <property type="term" value="C:cytoplasm"/>
    <property type="evidence" value="ECO:0007669"/>
    <property type="project" value="UniProtKB-SubCell"/>
</dbReference>